<protein>
    <submittedName>
        <fullName evidence="2">Uncharacterized protein</fullName>
    </submittedName>
</protein>
<gene>
    <name evidence="2" type="ORF">SADUNF_Sadunf19G0047900</name>
</gene>
<reference evidence="2 3" key="1">
    <citation type="submission" date="2020-10" db="EMBL/GenBank/DDBJ databases">
        <title>Plant Genome Project.</title>
        <authorList>
            <person name="Zhang R.-G."/>
        </authorList>
    </citation>
    <scope>NUCLEOTIDE SEQUENCE [LARGE SCALE GENOMIC DNA]</scope>
    <source>
        <strain evidence="2">FAFU-HL-1</strain>
        <tissue evidence="2">Leaf</tissue>
    </source>
</reference>
<name>A0A835J155_9ROSI</name>
<sequence length="82" mass="8976">MLPVSSATPGQPPLACNSLKTLTNKLVMEKIPPRMSLQRKPIIKAVHHSAQQLMGSNDSEGSQRPNDATSNPKRPVKPHETR</sequence>
<proteinExistence type="predicted"/>
<organism evidence="2 3">
    <name type="scientific">Salix dunnii</name>
    <dbReference type="NCBI Taxonomy" id="1413687"/>
    <lineage>
        <taxon>Eukaryota</taxon>
        <taxon>Viridiplantae</taxon>
        <taxon>Streptophyta</taxon>
        <taxon>Embryophyta</taxon>
        <taxon>Tracheophyta</taxon>
        <taxon>Spermatophyta</taxon>
        <taxon>Magnoliopsida</taxon>
        <taxon>eudicotyledons</taxon>
        <taxon>Gunneridae</taxon>
        <taxon>Pentapetalae</taxon>
        <taxon>rosids</taxon>
        <taxon>fabids</taxon>
        <taxon>Malpighiales</taxon>
        <taxon>Salicaceae</taxon>
        <taxon>Saliceae</taxon>
        <taxon>Salix</taxon>
    </lineage>
</organism>
<feature type="region of interest" description="Disordered" evidence="1">
    <location>
        <begin position="48"/>
        <end position="82"/>
    </location>
</feature>
<comment type="caution">
    <text evidence="2">The sequence shown here is derived from an EMBL/GenBank/DDBJ whole genome shotgun (WGS) entry which is preliminary data.</text>
</comment>
<accession>A0A835J155</accession>
<dbReference type="EMBL" id="JADGMS010000019">
    <property type="protein sequence ID" value="KAF9661242.1"/>
    <property type="molecule type" value="Genomic_DNA"/>
</dbReference>
<evidence type="ECO:0000256" key="1">
    <source>
        <dbReference type="SAM" id="MobiDB-lite"/>
    </source>
</evidence>
<evidence type="ECO:0000313" key="2">
    <source>
        <dbReference type="EMBL" id="KAF9661242.1"/>
    </source>
</evidence>
<keyword evidence="3" id="KW-1185">Reference proteome</keyword>
<dbReference type="AlphaFoldDB" id="A0A835J155"/>
<feature type="compositionally biased region" description="Polar residues" evidence="1">
    <location>
        <begin position="49"/>
        <end position="72"/>
    </location>
</feature>
<dbReference type="Proteomes" id="UP000657918">
    <property type="component" value="Unassembled WGS sequence"/>
</dbReference>
<evidence type="ECO:0000313" key="3">
    <source>
        <dbReference type="Proteomes" id="UP000657918"/>
    </source>
</evidence>
<dbReference type="OrthoDB" id="6259853at2759"/>